<proteinExistence type="predicted"/>
<comment type="caution">
    <text evidence="2">The sequence shown here is derived from an EMBL/GenBank/DDBJ whole genome shotgun (WGS) entry which is preliminary data.</text>
</comment>
<reference evidence="2 4" key="1">
    <citation type="journal article" date="2017" name="Environ. Microbiol.">
        <title>Decay of the glycolytic pathway and adaptation to intranuclear parasitism within Enterocytozoonidae microsporidia.</title>
        <authorList>
            <person name="Wiredu Boakye D."/>
            <person name="Jaroenlak P."/>
            <person name="Prachumwat A."/>
            <person name="Williams T.A."/>
            <person name="Bateman K.S."/>
            <person name="Itsathitphaisarn O."/>
            <person name="Sritunyalucksana K."/>
            <person name="Paszkiewicz K.H."/>
            <person name="Moore K.A."/>
            <person name="Stentiford G.D."/>
            <person name="Williams B.A."/>
        </authorList>
    </citation>
    <scope>NUCLEOTIDE SEQUENCE [LARGE SCALE GENOMIC DNA]</scope>
    <source>
        <strain evidence="2 4">TH1</strain>
    </source>
</reference>
<feature type="region of interest" description="Disordered" evidence="1">
    <location>
        <begin position="333"/>
        <end position="373"/>
    </location>
</feature>
<evidence type="ECO:0000256" key="1">
    <source>
        <dbReference type="SAM" id="MobiDB-lite"/>
    </source>
</evidence>
<dbReference type="EMBL" id="MNPJ01000009">
    <property type="protein sequence ID" value="OQS55434.1"/>
    <property type="molecule type" value="Genomic_DNA"/>
</dbReference>
<keyword evidence="4" id="KW-1185">Reference proteome</keyword>
<evidence type="ECO:0000313" key="2">
    <source>
        <dbReference type="EMBL" id="OQS55434.1"/>
    </source>
</evidence>
<organism evidence="2 4">
    <name type="scientific">Ecytonucleospora hepatopenaei</name>
    <dbReference type="NCBI Taxonomy" id="646526"/>
    <lineage>
        <taxon>Eukaryota</taxon>
        <taxon>Fungi</taxon>
        <taxon>Fungi incertae sedis</taxon>
        <taxon>Microsporidia</taxon>
        <taxon>Enterocytozoonidae</taxon>
        <taxon>Ecytonucleospora</taxon>
    </lineage>
</organism>
<dbReference type="Proteomes" id="UP000192758">
    <property type="component" value="Unassembled WGS sequence"/>
</dbReference>
<name>A0A1W0E843_9MICR</name>
<gene>
    <name evidence="2" type="ORF">EHP00_2565</name>
    <name evidence="3" type="ORF">EHP00_676</name>
</gene>
<evidence type="ECO:0000313" key="3">
    <source>
        <dbReference type="EMBL" id="OQS55585.1"/>
    </source>
</evidence>
<dbReference type="EMBL" id="MNPJ01000007">
    <property type="protein sequence ID" value="OQS55585.1"/>
    <property type="molecule type" value="Genomic_DNA"/>
</dbReference>
<dbReference type="VEuPathDB" id="MicrosporidiaDB:EHP00_2565"/>
<sequence>MKDQYNNLYINCVAKLTLKGQSISMLQSFIVFKTGNCLDYAYQMCSVYVILKEKIETQLANLTIFINRPVDPSQFFMAQNKLHFKTYTLEDFNGPDGIFDKSKYDKYCFNTMKYATMNLIYTSFYYHKFCLELFQDNNHRNLRIEFFTLDLFLNRMMLHFLETIMLFNMDREQLKELKTLFSFNWTISNLFKFHERKIHSSKHNLGLYKMFIIEKNNKTNSCYESIYSNWSTLKSSLTSPIIMDSLNDFFDKKNHSCLNVKTQNIVIFKDVVCELFKLKETRLKGHDVSSAEFKRLYSRESTDSQPGTSGIRPSVIREPPAKKIALQVIEISDSSSSNENKNTSDVIVIEENSPQPEPEVLHENVSVDSSSDS</sequence>
<evidence type="ECO:0000313" key="4">
    <source>
        <dbReference type="Proteomes" id="UP000192758"/>
    </source>
</evidence>
<dbReference type="AlphaFoldDB" id="A0A1W0E843"/>
<accession>A0A1W0E843</accession>
<feature type="compositionally biased region" description="Low complexity" evidence="1">
    <location>
        <begin position="333"/>
        <end position="344"/>
    </location>
</feature>
<dbReference type="VEuPathDB" id="MicrosporidiaDB:EHP00_676"/>
<protein>
    <submittedName>
        <fullName evidence="2">Uncharacterized protein</fullName>
    </submittedName>
</protein>